<dbReference type="KEGG" id="tva:4769700"/>
<dbReference type="Proteomes" id="UP000001542">
    <property type="component" value="Unassembled WGS sequence"/>
</dbReference>
<evidence type="ECO:0000313" key="2">
    <source>
        <dbReference type="Proteomes" id="UP000001542"/>
    </source>
</evidence>
<reference evidence="1" key="2">
    <citation type="journal article" date="2007" name="Science">
        <title>Draft genome sequence of the sexually transmitted pathogen Trichomonas vaginalis.</title>
        <authorList>
            <person name="Carlton J.M."/>
            <person name="Hirt R.P."/>
            <person name="Silva J.C."/>
            <person name="Delcher A.L."/>
            <person name="Schatz M."/>
            <person name="Zhao Q."/>
            <person name="Wortman J.R."/>
            <person name="Bidwell S.L."/>
            <person name="Alsmark U.C.M."/>
            <person name="Besteiro S."/>
            <person name="Sicheritz-Ponten T."/>
            <person name="Noel C.J."/>
            <person name="Dacks J.B."/>
            <person name="Foster P.G."/>
            <person name="Simillion C."/>
            <person name="Van de Peer Y."/>
            <person name="Miranda-Saavedra D."/>
            <person name="Barton G.J."/>
            <person name="Westrop G.D."/>
            <person name="Mueller S."/>
            <person name="Dessi D."/>
            <person name="Fiori P.L."/>
            <person name="Ren Q."/>
            <person name="Paulsen I."/>
            <person name="Zhang H."/>
            <person name="Bastida-Corcuera F.D."/>
            <person name="Simoes-Barbosa A."/>
            <person name="Brown M.T."/>
            <person name="Hayes R.D."/>
            <person name="Mukherjee M."/>
            <person name="Okumura C.Y."/>
            <person name="Schneider R."/>
            <person name="Smith A.J."/>
            <person name="Vanacova S."/>
            <person name="Villalvazo M."/>
            <person name="Haas B.J."/>
            <person name="Pertea M."/>
            <person name="Feldblyum T.V."/>
            <person name="Utterback T.R."/>
            <person name="Shu C.L."/>
            <person name="Osoegawa K."/>
            <person name="de Jong P.J."/>
            <person name="Hrdy I."/>
            <person name="Horvathova L."/>
            <person name="Zubacova Z."/>
            <person name="Dolezal P."/>
            <person name="Malik S.B."/>
            <person name="Logsdon J.M. Jr."/>
            <person name="Henze K."/>
            <person name="Gupta A."/>
            <person name="Wang C.C."/>
            <person name="Dunne R.L."/>
            <person name="Upcroft J.A."/>
            <person name="Upcroft P."/>
            <person name="White O."/>
            <person name="Salzberg S.L."/>
            <person name="Tang P."/>
            <person name="Chiu C.-H."/>
            <person name="Lee Y.-S."/>
            <person name="Embley T.M."/>
            <person name="Coombs G.H."/>
            <person name="Mottram J.C."/>
            <person name="Tachezy J."/>
            <person name="Fraser-Liggett C.M."/>
            <person name="Johnson P.J."/>
        </authorList>
    </citation>
    <scope>NUCLEOTIDE SEQUENCE [LARGE SCALE GENOMIC DNA]</scope>
    <source>
        <strain evidence="1">G3</strain>
    </source>
</reference>
<dbReference type="VEuPathDB" id="TrichDB:TVAG_106410"/>
<proteinExistence type="predicted"/>
<dbReference type="VEuPathDB" id="TrichDB:TVAGG3_0039450"/>
<accession>A2E6D3</accession>
<protein>
    <submittedName>
        <fullName evidence="1">Uncharacterized protein</fullName>
    </submittedName>
</protein>
<reference evidence="1" key="1">
    <citation type="submission" date="2006-10" db="EMBL/GenBank/DDBJ databases">
        <authorList>
            <person name="Amadeo P."/>
            <person name="Zhao Q."/>
            <person name="Wortman J."/>
            <person name="Fraser-Liggett C."/>
            <person name="Carlton J."/>
        </authorList>
    </citation>
    <scope>NUCLEOTIDE SEQUENCE</scope>
    <source>
        <strain evidence="1">G3</strain>
    </source>
</reference>
<gene>
    <name evidence="1" type="ORF">TVAG_106410</name>
</gene>
<name>A2E6D3_TRIV3</name>
<dbReference type="InParanoid" id="A2E6D3"/>
<dbReference type="EMBL" id="DS113313">
    <property type="protein sequence ID" value="EAY11746.1"/>
    <property type="molecule type" value="Genomic_DNA"/>
</dbReference>
<evidence type="ECO:0000313" key="1">
    <source>
        <dbReference type="EMBL" id="EAY11746.1"/>
    </source>
</evidence>
<dbReference type="RefSeq" id="XP_001323969.1">
    <property type="nucleotide sequence ID" value="XM_001323934.1"/>
</dbReference>
<organism evidence="1 2">
    <name type="scientific">Trichomonas vaginalis (strain ATCC PRA-98 / G3)</name>
    <dbReference type="NCBI Taxonomy" id="412133"/>
    <lineage>
        <taxon>Eukaryota</taxon>
        <taxon>Metamonada</taxon>
        <taxon>Parabasalia</taxon>
        <taxon>Trichomonadida</taxon>
        <taxon>Trichomonadidae</taxon>
        <taxon>Trichomonas</taxon>
    </lineage>
</organism>
<sequence length="260" mass="30290">MLKNELRSLQLKINDIKDDDMKQIIQFKQQECFEFKYDRDQVFLLDKSHFHFDNLPFPDCKQLREKINSQNLTEEENQLVTKLQDKVMPGLNDPNKRCKNCGAVHYNTTVEEKCCNNIPNIKAHFISPGIPQEFIQKVEQTIKKLKNDNISRIINWMARPLMHQASINNPNAQASTSFMNGVAYIVDSEATFLLPAYLIANGFDKRGYSFYNLSQEETVILHEIVEELLQMNPKIKEFISSRSEIIKSKTQDYLGLCHVR</sequence>
<dbReference type="AlphaFoldDB" id="A2E6D3"/>
<keyword evidence="2" id="KW-1185">Reference proteome</keyword>